<sequence>ATFVKGKKHIIGGFTQHIIVYSLIVMLNQDKNCAFIDEGPGTIKGYIYKRTLFLLRKALCQDNNYVSMDEGHDTIKGLFFFKEGFLVHSPY</sequence>
<evidence type="ECO:0000313" key="2">
    <source>
        <dbReference type="Proteomes" id="UP001234787"/>
    </source>
</evidence>
<dbReference type="EMBL" id="BSEH01000014">
    <property type="protein sequence ID" value="GLJ56221.1"/>
    <property type="molecule type" value="Genomic_DNA"/>
</dbReference>
<feature type="non-terminal residue" evidence="1">
    <location>
        <position position="91"/>
    </location>
</feature>
<keyword evidence="2" id="KW-1185">Reference proteome</keyword>
<name>A0AAD3NNF9_CRYJA</name>
<protein>
    <submittedName>
        <fullName evidence="1">Uncharacterized protein</fullName>
    </submittedName>
</protein>
<reference evidence="1" key="1">
    <citation type="submission" date="2022-12" db="EMBL/GenBank/DDBJ databases">
        <title>Chromosome-Level Genome Assembly of Japanese Cedar (Cryptomeriajaponica D. Don).</title>
        <authorList>
            <person name="Fujino T."/>
            <person name="Yamaguchi K."/>
            <person name="Yokoyama T."/>
            <person name="Hamanaka T."/>
            <person name="Harazono Y."/>
            <person name="Kamada H."/>
            <person name="Kobayashi W."/>
            <person name="Ujino-Ihara T."/>
            <person name="Uchiyama K."/>
            <person name="Matsumoto A."/>
            <person name="Izuno A."/>
            <person name="Tsumura Y."/>
            <person name="Toyoda A."/>
            <person name="Shigenobu S."/>
            <person name="Moriguchi Y."/>
            <person name="Ueno S."/>
            <person name="Kasahara M."/>
        </authorList>
    </citation>
    <scope>NUCLEOTIDE SEQUENCE</scope>
</reference>
<accession>A0AAD3NNF9</accession>
<organism evidence="1 2">
    <name type="scientific">Cryptomeria japonica</name>
    <name type="common">Japanese cedar</name>
    <name type="synonym">Cupressus japonica</name>
    <dbReference type="NCBI Taxonomy" id="3369"/>
    <lineage>
        <taxon>Eukaryota</taxon>
        <taxon>Viridiplantae</taxon>
        <taxon>Streptophyta</taxon>
        <taxon>Embryophyta</taxon>
        <taxon>Tracheophyta</taxon>
        <taxon>Spermatophyta</taxon>
        <taxon>Pinopsida</taxon>
        <taxon>Pinidae</taxon>
        <taxon>Conifers II</taxon>
        <taxon>Cupressales</taxon>
        <taxon>Cupressaceae</taxon>
        <taxon>Cryptomeria</taxon>
    </lineage>
</organism>
<gene>
    <name evidence="1" type="ORF">SUGI_1207720</name>
</gene>
<evidence type="ECO:0000313" key="1">
    <source>
        <dbReference type="EMBL" id="GLJ56221.1"/>
    </source>
</evidence>
<comment type="caution">
    <text evidence="1">The sequence shown here is derived from an EMBL/GenBank/DDBJ whole genome shotgun (WGS) entry which is preliminary data.</text>
</comment>
<dbReference type="AlphaFoldDB" id="A0AAD3NNF9"/>
<proteinExistence type="predicted"/>
<dbReference type="Proteomes" id="UP001234787">
    <property type="component" value="Unassembled WGS sequence"/>
</dbReference>